<dbReference type="RefSeq" id="WP_310302075.1">
    <property type="nucleotide sequence ID" value="NZ_BAAAXB010000001.1"/>
</dbReference>
<feature type="chain" id="PRO_5045803325" description="Peptidase inhibitor family I36" evidence="1">
    <location>
        <begin position="21"/>
        <end position="116"/>
    </location>
</feature>
<comment type="caution">
    <text evidence="2">The sequence shown here is derived from an EMBL/GenBank/DDBJ whole genome shotgun (WGS) entry which is preliminary data.</text>
</comment>
<dbReference type="EMBL" id="JAVDSG010000001">
    <property type="protein sequence ID" value="MDR6591650.1"/>
    <property type="molecule type" value="Genomic_DNA"/>
</dbReference>
<dbReference type="Pfam" id="PF03995">
    <property type="entry name" value="Inhibitor_I36"/>
    <property type="match status" value="1"/>
</dbReference>
<keyword evidence="1" id="KW-0732">Signal</keyword>
<evidence type="ECO:0000256" key="1">
    <source>
        <dbReference type="SAM" id="SignalP"/>
    </source>
</evidence>
<reference evidence="2 3" key="1">
    <citation type="submission" date="2023-07" db="EMBL/GenBank/DDBJ databases">
        <title>Sequencing the genomes of 1000 actinobacteria strains.</title>
        <authorList>
            <person name="Klenk H.-P."/>
        </authorList>
    </citation>
    <scope>NUCLEOTIDE SEQUENCE [LARGE SCALE GENOMIC DNA]</scope>
    <source>
        <strain evidence="2 3">DSM 43749</strain>
    </source>
</reference>
<sequence>MKITALAAALTLLTTGTAAATPSAPACDRGEFCVWSAKDYADRSHRLDLETANPRECIPLPDGFTARSFANLLNRDTSVFQSATCSTEADFTTYPGRGTYVPDAPFVVRAVQVWEP</sequence>
<organism evidence="2 3">
    <name type="scientific">Saccharothrix longispora</name>
    <dbReference type="NCBI Taxonomy" id="33920"/>
    <lineage>
        <taxon>Bacteria</taxon>
        <taxon>Bacillati</taxon>
        <taxon>Actinomycetota</taxon>
        <taxon>Actinomycetes</taxon>
        <taxon>Pseudonocardiales</taxon>
        <taxon>Pseudonocardiaceae</taxon>
        <taxon>Saccharothrix</taxon>
    </lineage>
</organism>
<evidence type="ECO:0000313" key="2">
    <source>
        <dbReference type="EMBL" id="MDR6591650.1"/>
    </source>
</evidence>
<dbReference type="Proteomes" id="UP001268819">
    <property type="component" value="Unassembled WGS sequence"/>
</dbReference>
<keyword evidence="3" id="KW-1185">Reference proteome</keyword>
<feature type="signal peptide" evidence="1">
    <location>
        <begin position="1"/>
        <end position="20"/>
    </location>
</feature>
<protein>
    <recommendedName>
        <fullName evidence="4">Peptidase inhibitor family I36</fullName>
    </recommendedName>
</protein>
<name>A0ABU1PLW7_9PSEU</name>
<proteinExistence type="predicted"/>
<evidence type="ECO:0008006" key="4">
    <source>
        <dbReference type="Google" id="ProtNLM"/>
    </source>
</evidence>
<accession>A0ABU1PLW7</accession>
<gene>
    <name evidence="2" type="ORF">J2S66_000034</name>
</gene>
<evidence type="ECO:0000313" key="3">
    <source>
        <dbReference type="Proteomes" id="UP001268819"/>
    </source>
</evidence>